<reference evidence="2" key="1">
    <citation type="submission" date="2016-10" db="EMBL/GenBank/DDBJ databases">
        <authorList>
            <person name="Varghese N."/>
            <person name="Submissions S."/>
        </authorList>
    </citation>
    <scope>NUCLEOTIDE SEQUENCE [LARGE SCALE GENOMIC DNA]</scope>
    <source>
        <strain evidence="2">Gh-48</strain>
    </source>
</reference>
<name>A0A1H8B2Q0_9SPHI</name>
<dbReference type="EMBL" id="FOCL01000001">
    <property type="protein sequence ID" value="SEM77232.1"/>
    <property type="molecule type" value="Genomic_DNA"/>
</dbReference>
<dbReference type="AlphaFoldDB" id="A0A1H8B2Q0"/>
<dbReference type="Proteomes" id="UP000198942">
    <property type="component" value="Unassembled WGS sequence"/>
</dbReference>
<sequence>MIGTGIKAFFEGRYNECIHILIPQFEQAMRYLLEANGGNILTYSDDTYPVKTFGHVLSDPIIAKAFGDDLVYYFKMLFVDGKVDIFFDAYVINKTIDDLSDRTEDRQVYQRYIDLADTQEYKWFKILDFDLLRRRYREKRNDESWQDFNRRYETLKTAEILNAFDYTQAAPYLPVFDVLGDCGSHSIWPFHRQNNAAQILLNHLIETRRDTFIELFKSLLEKPYFYQIIRYEVLFLYVQKAGNDLLETVEKIIFGHEYINFQYVRVGFFNSPTEANITIERCKRYKELLSSLKGWFYLYLGNVHFYTALDPGFLNDVLPFMLDRAGKSILEFRLEEDFIEKNYSLFNSIEIARKASGTSTINWLHCGTCQIIYRPYQKFLISSYPSRYIYSEVKMYWSM</sequence>
<accession>A0A1H8B2Q0</accession>
<proteinExistence type="predicted"/>
<gene>
    <name evidence="1" type="ORF">SAMN05192574_101763</name>
</gene>
<dbReference type="STRING" id="551995.SAMN05192574_101763"/>
<protein>
    <submittedName>
        <fullName evidence="1">Uncharacterized protein</fullName>
    </submittedName>
</protein>
<evidence type="ECO:0000313" key="1">
    <source>
        <dbReference type="EMBL" id="SEM77232.1"/>
    </source>
</evidence>
<organism evidence="1 2">
    <name type="scientific">Mucilaginibacter gossypiicola</name>
    <dbReference type="NCBI Taxonomy" id="551995"/>
    <lineage>
        <taxon>Bacteria</taxon>
        <taxon>Pseudomonadati</taxon>
        <taxon>Bacteroidota</taxon>
        <taxon>Sphingobacteriia</taxon>
        <taxon>Sphingobacteriales</taxon>
        <taxon>Sphingobacteriaceae</taxon>
        <taxon>Mucilaginibacter</taxon>
    </lineage>
</organism>
<evidence type="ECO:0000313" key="2">
    <source>
        <dbReference type="Proteomes" id="UP000198942"/>
    </source>
</evidence>
<keyword evidence="2" id="KW-1185">Reference proteome</keyword>